<dbReference type="Pfam" id="PF01292">
    <property type="entry name" value="Ni_hydr_CYTB"/>
    <property type="match status" value="1"/>
</dbReference>
<evidence type="ECO:0000259" key="14">
    <source>
        <dbReference type="Pfam" id="PF01292"/>
    </source>
</evidence>
<feature type="domain" description="Cytochrome b561 bacterial/Ni-hydrogenase" evidence="14">
    <location>
        <begin position="110"/>
        <end position="289"/>
    </location>
</feature>
<evidence type="ECO:0000256" key="13">
    <source>
        <dbReference type="SAM" id="Phobius"/>
    </source>
</evidence>
<keyword evidence="12 13" id="KW-0472">Membrane</keyword>
<sequence>MVGKRHIKEHLMKKIYFLLFSSLTIFAGEVPLASPNLAPTHPRSQLYKEEMIEAIPFWNKFGELFVYVQTHYTKPLFLAILIGVPLAFAFHYFVWGPKKFSHKGRKFLIFPKWQRIVHWIAALGFIFLVPTGFLIIYAKYFGGGKPIRFARTIHDIGAILFAIAFIPMMLMWFKDMLPKSWDLKWLGMLGGYLSKEKKEIPAHKFNAGQKIWYWTIFFGGALMLLTGFLLYIQTFDKSLLNVKIFQIDILRIAILTHLALALIIVALFFTHLYMSLFAIKGAVDSMISGCKSEDELKHLHSIFYKDIINKKIDKKLEEGCK</sequence>
<evidence type="ECO:0000256" key="6">
    <source>
        <dbReference type="ARBA" id="ARBA00022617"/>
    </source>
</evidence>
<dbReference type="GO" id="GO:0022904">
    <property type="term" value="P:respiratory electron transport chain"/>
    <property type="evidence" value="ECO:0007669"/>
    <property type="project" value="InterPro"/>
</dbReference>
<dbReference type="GO" id="GO:0005886">
    <property type="term" value="C:plasma membrane"/>
    <property type="evidence" value="ECO:0007669"/>
    <property type="project" value="UniProtKB-SubCell"/>
</dbReference>
<reference evidence="15 16" key="1">
    <citation type="journal article" date="2011" name="Stand. Genomic Sci.">
        <title>Draft genome sequence of Caminibacter mediatlanticus strain TB-2, an epsilonproteobacterium isolated from a deep-sea hydrothermal vent.</title>
        <authorList>
            <person name="Giovannelli D."/>
            <person name="Ferriera S."/>
            <person name="Johnson J."/>
            <person name="Kravitz S."/>
            <person name="Perez-Rodriguez I."/>
            <person name="Ricci J."/>
            <person name="O'Brien C."/>
            <person name="Voordeckers J.W."/>
            <person name="Bini E."/>
            <person name="Vetriani C."/>
        </authorList>
    </citation>
    <scope>NUCLEOTIDE SEQUENCE [LARGE SCALE GENOMIC DNA]</scope>
    <source>
        <strain evidence="15 16">TB-2</strain>
    </source>
</reference>
<keyword evidence="5" id="KW-1003">Cell membrane</keyword>
<dbReference type="GO" id="GO:0036397">
    <property type="term" value="F:formate dehydrogenase (quinone) activity"/>
    <property type="evidence" value="ECO:0007669"/>
    <property type="project" value="TreeGrafter"/>
</dbReference>
<evidence type="ECO:0000256" key="10">
    <source>
        <dbReference type="ARBA" id="ARBA00022989"/>
    </source>
</evidence>
<dbReference type="GO" id="GO:0009055">
    <property type="term" value="F:electron transfer activity"/>
    <property type="evidence" value="ECO:0007669"/>
    <property type="project" value="InterPro"/>
</dbReference>
<comment type="caution">
    <text evidence="15">The sequence shown here is derived from an EMBL/GenBank/DDBJ whole genome shotgun (WGS) entry which is preliminary data.</text>
</comment>
<dbReference type="InterPro" id="IPR051817">
    <property type="entry name" value="FDH_cytochrome_b556_subunit"/>
</dbReference>
<organism evidence="15 16">
    <name type="scientific">Caminibacter mediatlanticus TB-2</name>
    <dbReference type="NCBI Taxonomy" id="391592"/>
    <lineage>
        <taxon>Bacteria</taxon>
        <taxon>Pseudomonadati</taxon>
        <taxon>Campylobacterota</taxon>
        <taxon>Epsilonproteobacteria</taxon>
        <taxon>Nautiliales</taxon>
        <taxon>Nautiliaceae</taxon>
        <taxon>Caminibacter</taxon>
    </lineage>
</organism>
<protein>
    <submittedName>
        <fullName evidence="15">Formate dehydrogenase, gamma subunit</fullName>
    </submittedName>
</protein>
<evidence type="ECO:0000256" key="7">
    <source>
        <dbReference type="ARBA" id="ARBA00022692"/>
    </source>
</evidence>
<dbReference type="Proteomes" id="UP000003288">
    <property type="component" value="Unassembled WGS sequence"/>
</dbReference>
<keyword evidence="6" id="KW-0349">Heme</keyword>
<dbReference type="PANTHER" id="PTHR30074:SF6">
    <property type="entry name" value="FORMATE DEHYDROGENASE GAMMA SUBUNIT"/>
    <property type="match status" value="1"/>
</dbReference>
<dbReference type="GO" id="GO:0046872">
    <property type="term" value="F:metal ion binding"/>
    <property type="evidence" value="ECO:0007669"/>
    <property type="project" value="UniProtKB-KW"/>
</dbReference>
<evidence type="ECO:0000256" key="4">
    <source>
        <dbReference type="ARBA" id="ARBA00022448"/>
    </source>
</evidence>
<feature type="transmembrane region" description="Helical" evidence="13">
    <location>
        <begin position="211"/>
        <end position="232"/>
    </location>
</feature>
<evidence type="ECO:0000256" key="2">
    <source>
        <dbReference type="ARBA" id="ARBA00004651"/>
    </source>
</evidence>
<comment type="subcellular location">
    <subcellularLocation>
        <location evidence="2">Cell membrane</location>
        <topology evidence="2">Multi-pass membrane protein</topology>
    </subcellularLocation>
</comment>
<dbReference type="GO" id="GO:0009061">
    <property type="term" value="P:anaerobic respiration"/>
    <property type="evidence" value="ECO:0007669"/>
    <property type="project" value="TreeGrafter"/>
</dbReference>
<dbReference type="InterPro" id="IPR006471">
    <property type="entry name" value="Formate_DH_gsu"/>
</dbReference>
<evidence type="ECO:0000256" key="3">
    <source>
        <dbReference type="ARBA" id="ARBA00010747"/>
    </source>
</evidence>
<keyword evidence="10 13" id="KW-1133">Transmembrane helix</keyword>
<dbReference type="EMBL" id="ABCJ01000001">
    <property type="protein sequence ID" value="EDM24552.1"/>
    <property type="molecule type" value="Genomic_DNA"/>
</dbReference>
<comment type="similarity">
    <text evidence="3">Belongs to the formate dehydrogenase gamma subunit family.</text>
</comment>
<gene>
    <name evidence="15" type="ORF">CMTB2_03513</name>
</gene>
<comment type="cofactor">
    <cofactor evidence="1">
        <name>heme</name>
        <dbReference type="ChEBI" id="CHEBI:30413"/>
    </cofactor>
</comment>
<dbReference type="Gene3D" id="1.20.950.20">
    <property type="entry name" value="Transmembrane di-heme cytochromes, Chain C"/>
    <property type="match status" value="1"/>
</dbReference>
<dbReference type="GO" id="GO:0009326">
    <property type="term" value="C:formate dehydrogenase complex"/>
    <property type="evidence" value="ECO:0007669"/>
    <property type="project" value="InterPro"/>
</dbReference>
<dbReference type="SUPFAM" id="SSF81342">
    <property type="entry name" value="Transmembrane di-heme cytochromes"/>
    <property type="match status" value="1"/>
</dbReference>
<evidence type="ECO:0000256" key="11">
    <source>
        <dbReference type="ARBA" id="ARBA00023004"/>
    </source>
</evidence>
<evidence type="ECO:0000313" key="15">
    <source>
        <dbReference type="EMBL" id="EDM24552.1"/>
    </source>
</evidence>
<dbReference type="GO" id="GO:0015944">
    <property type="term" value="P:formate oxidation"/>
    <property type="evidence" value="ECO:0007669"/>
    <property type="project" value="TreeGrafter"/>
</dbReference>
<dbReference type="GO" id="GO:0008863">
    <property type="term" value="F:formate dehydrogenase (NAD+) activity"/>
    <property type="evidence" value="ECO:0007669"/>
    <property type="project" value="InterPro"/>
</dbReference>
<proteinExistence type="inferred from homology"/>
<feature type="transmembrane region" description="Helical" evidence="13">
    <location>
        <begin position="76"/>
        <end position="95"/>
    </location>
</feature>
<keyword evidence="11" id="KW-0408">Iron</keyword>
<dbReference type="PANTHER" id="PTHR30074">
    <property type="entry name" value="FORMATE DEHYDROGENASE, NITRATE-INDUCIBLE, CYTOCHROME B556 FDN SUBUNIT"/>
    <property type="match status" value="1"/>
</dbReference>
<keyword evidence="8" id="KW-0479">Metal-binding</keyword>
<feature type="transmembrane region" description="Helical" evidence="13">
    <location>
        <begin position="156"/>
        <end position="173"/>
    </location>
</feature>
<dbReference type="InterPro" id="IPR016174">
    <property type="entry name" value="Di-haem_cyt_TM"/>
</dbReference>
<evidence type="ECO:0000256" key="5">
    <source>
        <dbReference type="ARBA" id="ARBA00022475"/>
    </source>
</evidence>
<name>A0AAI9AJ16_9BACT</name>
<evidence type="ECO:0000313" key="16">
    <source>
        <dbReference type="Proteomes" id="UP000003288"/>
    </source>
</evidence>
<accession>A0AAI9AJ16</accession>
<feature type="transmembrane region" description="Helical" evidence="13">
    <location>
        <begin position="116"/>
        <end position="136"/>
    </location>
</feature>
<evidence type="ECO:0000256" key="12">
    <source>
        <dbReference type="ARBA" id="ARBA00023136"/>
    </source>
</evidence>
<dbReference type="InterPro" id="IPR011577">
    <property type="entry name" value="Cyt_b561_bac/Ni-Hgenase"/>
</dbReference>
<evidence type="ECO:0000256" key="1">
    <source>
        <dbReference type="ARBA" id="ARBA00001971"/>
    </source>
</evidence>
<dbReference type="AlphaFoldDB" id="A0AAI9AJ16"/>
<evidence type="ECO:0000256" key="8">
    <source>
        <dbReference type="ARBA" id="ARBA00022723"/>
    </source>
</evidence>
<feature type="transmembrane region" description="Helical" evidence="13">
    <location>
        <begin position="252"/>
        <end position="279"/>
    </location>
</feature>
<evidence type="ECO:0000256" key="9">
    <source>
        <dbReference type="ARBA" id="ARBA00022982"/>
    </source>
</evidence>
<dbReference type="NCBIfam" id="TIGR01583">
    <property type="entry name" value="formate-DH-gamm"/>
    <property type="match status" value="1"/>
</dbReference>
<keyword evidence="4" id="KW-0813">Transport</keyword>
<keyword evidence="9" id="KW-0249">Electron transport</keyword>
<keyword evidence="7 13" id="KW-0812">Transmembrane</keyword>